<gene>
    <name evidence="4" type="ORF">V1286_002704</name>
</gene>
<dbReference type="SUPFAM" id="SSF46894">
    <property type="entry name" value="C-terminal effector domain of the bipartite response regulators"/>
    <property type="match status" value="1"/>
</dbReference>
<evidence type="ECO:0000313" key="5">
    <source>
        <dbReference type="Proteomes" id="UP001364224"/>
    </source>
</evidence>
<feature type="DNA-binding region" description="OmpR/PhoB-type" evidence="2">
    <location>
        <begin position="283"/>
        <end position="378"/>
    </location>
</feature>
<dbReference type="PRINTS" id="PR00111">
    <property type="entry name" value="ABHYDROLASE"/>
</dbReference>
<comment type="caution">
    <text evidence="4">The sequence shown here is derived from an EMBL/GenBank/DDBJ whole genome shotgun (WGS) entry which is preliminary data.</text>
</comment>
<dbReference type="SMART" id="SM00862">
    <property type="entry name" value="Trans_reg_C"/>
    <property type="match status" value="1"/>
</dbReference>
<dbReference type="InterPro" id="IPR000073">
    <property type="entry name" value="AB_hydrolase_1"/>
</dbReference>
<dbReference type="PROSITE" id="PS51755">
    <property type="entry name" value="OMPR_PHOB"/>
    <property type="match status" value="1"/>
</dbReference>
<dbReference type="PANTHER" id="PTHR43433">
    <property type="entry name" value="HYDROLASE, ALPHA/BETA FOLD FAMILY PROTEIN"/>
    <property type="match status" value="1"/>
</dbReference>
<dbReference type="EMBL" id="JAZHRV010000001">
    <property type="protein sequence ID" value="MEH2555175.1"/>
    <property type="molecule type" value="Genomic_DNA"/>
</dbReference>
<dbReference type="InterPro" id="IPR036388">
    <property type="entry name" value="WH-like_DNA-bd_sf"/>
</dbReference>
<reference evidence="4 5" key="1">
    <citation type="submission" date="2024-02" db="EMBL/GenBank/DDBJ databases">
        <title>Adaptive strategies in a cosmopolitan and abundant soil bacterium.</title>
        <authorList>
            <person name="Carini P."/>
        </authorList>
    </citation>
    <scope>NUCLEOTIDE SEQUENCE [LARGE SCALE GENOMIC DNA]</scope>
    <source>
        <strain evidence="4 5">AZCC 1608</strain>
    </source>
</reference>
<dbReference type="SUPFAM" id="SSF53474">
    <property type="entry name" value="alpha/beta-Hydrolases"/>
    <property type="match status" value="1"/>
</dbReference>
<dbReference type="CDD" id="cd00383">
    <property type="entry name" value="trans_reg_C"/>
    <property type="match status" value="1"/>
</dbReference>
<dbReference type="InterPro" id="IPR029058">
    <property type="entry name" value="AB_hydrolase_fold"/>
</dbReference>
<evidence type="ECO:0000313" key="4">
    <source>
        <dbReference type="EMBL" id="MEH2555175.1"/>
    </source>
</evidence>
<feature type="domain" description="OmpR/PhoB-type" evidence="3">
    <location>
        <begin position="283"/>
        <end position="378"/>
    </location>
</feature>
<dbReference type="PANTHER" id="PTHR43433:SF8">
    <property type="entry name" value="BIFUNCTIONAL LIPASE_ADENYLATE CYCLASE LIPJ"/>
    <property type="match status" value="1"/>
</dbReference>
<dbReference type="Pfam" id="PF12697">
    <property type="entry name" value="Abhydrolase_6"/>
    <property type="match status" value="1"/>
</dbReference>
<dbReference type="Gene3D" id="3.40.50.1820">
    <property type="entry name" value="alpha/beta hydrolase"/>
    <property type="match status" value="1"/>
</dbReference>
<dbReference type="Pfam" id="PF00486">
    <property type="entry name" value="Trans_reg_C"/>
    <property type="match status" value="1"/>
</dbReference>
<proteinExistence type="predicted"/>
<evidence type="ECO:0000256" key="1">
    <source>
        <dbReference type="ARBA" id="ARBA00023125"/>
    </source>
</evidence>
<dbReference type="InterPro" id="IPR016032">
    <property type="entry name" value="Sig_transdc_resp-reg_C-effctor"/>
</dbReference>
<dbReference type="InterPro" id="IPR001867">
    <property type="entry name" value="OmpR/PhoB-type_DNA-bd"/>
</dbReference>
<dbReference type="InterPro" id="IPR050471">
    <property type="entry name" value="AB_hydrolase"/>
</dbReference>
<evidence type="ECO:0000259" key="3">
    <source>
        <dbReference type="PROSITE" id="PS51755"/>
    </source>
</evidence>
<name>A0ABU8B9F6_9BRAD</name>
<dbReference type="Proteomes" id="UP001364224">
    <property type="component" value="Unassembled WGS sequence"/>
</dbReference>
<evidence type="ECO:0000256" key="2">
    <source>
        <dbReference type="PROSITE-ProRule" id="PRU01091"/>
    </source>
</evidence>
<accession>A0ABU8B9F6</accession>
<keyword evidence="5" id="KW-1185">Reference proteome</keyword>
<protein>
    <submittedName>
        <fullName evidence="4">Pimeloyl-ACP methyl ester carboxylesterase</fullName>
    </submittedName>
</protein>
<sequence length="387" mass="42420">MRALGGSIPAVQVIRFIRDANGARIAYATVGEGRLILCPAWWVSHVERDWEHPGFRRFFGRLAEGFRVVRYDRPGTGLSDRDVPPRTQADEVQLLATLADELGDRQFSLFAVSCAGPVALTYAAAHQERVRRLCFYGSYARGADIATPDLRDAITDLVSAHWGLGSVALTALFLPGASIQDSENFSRNQQDWANAPQAAQLLRLSCEMNVAADVLSRVQAEALVIHRRKDRAIPLEAGQKLAAELPRARLITLDGDIHLPWIDGDAIADAVHSFLAGDEVRAAASAPLSGCRLDEANREIVLDGQRRPTTRLEYAVILTLIQASGRVITRDEMLAEIWNTPFAGSNKVDAVVGSLRKKLGPFAASIETVTGHGYRFRGWKKAINDVH</sequence>
<organism evidence="4 5">
    <name type="scientific">Bradyrhizobium algeriense</name>
    <dbReference type="NCBI Taxonomy" id="634784"/>
    <lineage>
        <taxon>Bacteria</taxon>
        <taxon>Pseudomonadati</taxon>
        <taxon>Pseudomonadota</taxon>
        <taxon>Alphaproteobacteria</taxon>
        <taxon>Hyphomicrobiales</taxon>
        <taxon>Nitrobacteraceae</taxon>
        <taxon>Bradyrhizobium</taxon>
    </lineage>
</organism>
<dbReference type="Gene3D" id="1.10.10.10">
    <property type="entry name" value="Winged helix-like DNA-binding domain superfamily/Winged helix DNA-binding domain"/>
    <property type="match status" value="1"/>
</dbReference>
<keyword evidence="1 2" id="KW-0238">DNA-binding</keyword>